<dbReference type="GO" id="GO:0043565">
    <property type="term" value="F:sequence-specific DNA binding"/>
    <property type="evidence" value="ECO:0007669"/>
    <property type="project" value="InterPro"/>
</dbReference>
<dbReference type="InterPro" id="IPR018062">
    <property type="entry name" value="HTH_AraC-typ_CS"/>
</dbReference>
<keyword evidence="2" id="KW-0238">DNA-binding</keyword>
<dbReference type="EMBL" id="JABBFX010000002">
    <property type="protein sequence ID" value="NML46371.1"/>
    <property type="molecule type" value="Genomic_DNA"/>
</dbReference>
<dbReference type="InterPro" id="IPR020449">
    <property type="entry name" value="Tscrpt_reg_AraC-type_HTH"/>
</dbReference>
<dbReference type="AlphaFoldDB" id="A0A848HAB2"/>
<dbReference type="PANTHER" id="PTHR46796:SF6">
    <property type="entry name" value="ARAC SUBFAMILY"/>
    <property type="match status" value="1"/>
</dbReference>
<dbReference type="PANTHER" id="PTHR46796">
    <property type="entry name" value="HTH-TYPE TRANSCRIPTIONAL ACTIVATOR RHAS-RELATED"/>
    <property type="match status" value="1"/>
</dbReference>
<keyword evidence="6" id="KW-1185">Reference proteome</keyword>
<dbReference type="SUPFAM" id="SSF46689">
    <property type="entry name" value="Homeodomain-like"/>
    <property type="match status" value="2"/>
</dbReference>
<comment type="caution">
    <text evidence="5">The sequence shown here is derived from an EMBL/GenBank/DDBJ whole genome shotgun (WGS) entry which is preliminary data.</text>
</comment>
<evidence type="ECO:0000256" key="1">
    <source>
        <dbReference type="ARBA" id="ARBA00023015"/>
    </source>
</evidence>
<reference evidence="5 6" key="1">
    <citation type="submission" date="2020-04" db="EMBL/GenBank/DDBJ databases">
        <title>Ramlibacter sp. G-1-2-2 isolated from soil.</title>
        <authorList>
            <person name="Dahal R.H."/>
        </authorList>
    </citation>
    <scope>NUCLEOTIDE SEQUENCE [LARGE SCALE GENOMIC DNA]</scope>
    <source>
        <strain evidence="5 6">G-1-2-2</strain>
    </source>
</reference>
<dbReference type="Pfam" id="PF12833">
    <property type="entry name" value="HTH_18"/>
    <property type="match status" value="1"/>
</dbReference>
<dbReference type="InterPro" id="IPR018060">
    <property type="entry name" value="HTH_AraC"/>
</dbReference>
<accession>A0A848HAB2</accession>
<evidence type="ECO:0000256" key="2">
    <source>
        <dbReference type="ARBA" id="ARBA00023125"/>
    </source>
</evidence>
<evidence type="ECO:0000259" key="4">
    <source>
        <dbReference type="PROSITE" id="PS01124"/>
    </source>
</evidence>
<dbReference type="InterPro" id="IPR050204">
    <property type="entry name" value="AraC_XylS_family_regulators"/>
</dbReference>
<name>A0A848HAB2_9BURK</name>
<proteinExistence type="predicted"/>
<dbReference type="GO" id="GO:0003700">
    <property type="term" value="F:DNA-binding transcription factor activity"/>
    <property type="evidence" value="ECO:0007669"/>
    <property type="project" value="InterPro"/>
</dbReference>
<dbReference type="PROSITE" id="PS00041">
    <property type="entry name" value="HTH_ARAC_FAMILY_1"/>
    <property type="match status" value="1"/>
</dbReference>
<evidence type="ECO:0000313" key="6">
    <source>
        <dbReference type="Proteomes" id="UP000541185"/>
    </source>
</evidence>
<sequence length="140" mass="15568">MVARDVSGIEISIQAPPPHPRAAGRSCALAPRTLRKVQDFIHANLAADFAIEDIARAAFLSPHHLNRGYHRTTGQSLWQYVLRARVQMARDMIAAEAQATLAEIAERSGFGSYGQFIAAFRKAFGQTPGDYRRQLEYTLQ</sequence>
<dbReference type="PRINTS" id="PR00032">
    <property type="entry name" value="HTHARAC"/>
</dbReference>
<feature type="domain" description="HTH araC/xylS-type" evidence="4">
    <location>
        <begin position="35"/>
        <end position="134"/>
    </location>
</feature>
<dbReference type="SMART" id="SM00342">
    <property type="entry name" value="HTH_ARAC"/>
    <property type="match status" value="1"/>
</dbReference>
<keyword evidence="1" id="KW-0805">Transcription regulation</keyword>
<dbReference type="Proteomes" id="UP000541185">
    <property type="component" value="Unassembled WGS sequence"/>
</dbReference>
<dbReference type="InterPro" id="IPR009057">
    <property type="entry name" value="Homeodomain-like_sf"/>
</dbReference>
<dbReference type="Gene3D" id="1.10.10.60">
    <property type="entry name" value="Homeodomain-like"/>
    <property type="match status" value="2"/>
</dbReference>
<dbReference type="PROSITE" id="PS01124">
    <property type="entry name" value="HTH_ARAC_FAMILY_2"/>
    <property type="match status" value="1"/>
</dbReference>
<protein>
    <submittedName>
        <fullName evidence="5">Helix-turn-helix transcriptional regulator</fullName>
    </submittedName>
</protein>
<evidence type="ECO:0000256" key="3">
    <source>
        <dbReference type="ARBA" id="ARBA00023163"/>
    </source>
</evidence>
<keyword evidence="3" id="KW-0804">Transcription</keyword>
<evidence type="ECO:0000313" key="5">
    <source>
        <dbReference type="EMBL" id="NML46371.1"/>
    </source>
</evidence>
<organism evidence="5 6">
    <name type="scientific">Ramlibacter agri</name>
    <dbReference type="NCBI Taxonomy" id="2728837"/>
    <lineage>
        <taxon>Bacteria</taxon>
        <taxon>Pseudomonadati</taxon>
        <taxon>Pseudomonadota</taxon>
        <taxon>Betaproteobacteria</taxon>
        <taxon>Burkholderiales</taxon>
        <taxon>Comamonadaceae</taxon>
        <taxon>Ramlibacter</taxon>
    </lineage>
</organism>
<gene>
    <name evidence="5" type="ORF">HHL11_21665</name>
</gene>